<evidence type="ECO:0000256" key="1">
    <source>
        <dbReference type="ARBA" id="ARBA00022485"/>
    </source>
</evidence>
<dbReference type="OrthoDB" id="9811557at2"/>
<proteinExistence type="predicted"/>
<dbReference type="InterPro" id="IPR004017">
    <property type="entry name" value="Cys_rich_dom"/>
</dbReference>
<evidence type="ECO:0000256" key="5">
    <source>
        <dbReference type="ARBA" id="ARBA00023014"/>
    </source>
</evidence>
<dbReference type="PANTHER" id="PTHR32479:SF19">
    <property type="entry name" value="ANAEROBIC GLYCEROL-3-PHOSPHATE DEHYDROGENASE SUBUNIT C"/>
    <property type="match status" value="1"/>
</dbReference>
<dbReference type="EMBL" id="WFLM01000004">
    <property type="protein sequence ID" value="KAB8037567.1"/>
    <property type="molecule type" value="Genomic_DNA"/>
</dbReference>
<dbReference type="GO" id="GO:0046872">
    <property type="term" value="F:metal ion binding"/>
    <property type="evidence" value="ECO:0007669"/>
    <property type="project" value="UniProtKB-KW"/>
</dbReference>
<organism evidence="7 8">
    <name type="scientific">Silvanigrella paludirubra</name>
    <dbReference type="NCBI Taxonomy" id="2499159"/>
    <lineage>
        <taxon>Bacteria</taxon>
        <taxon>Pseudomonadati</taxon>
        <taxon>Bdellovibrionota</taxon>
        <taxon>Oligoflexia</taxon>
        <taxon>Silvanigrellales</taxon>
        <taxon>Silvanigrellaceae</taxon>
        <taxon>Silvanigrella</taxon>
    </lineage>
</organism>
<evidence type="ECO:0000313" key="8">
    <source>
        <dbReference type="Proteomes" id="UP000437748"/>
    </source>
</evidence>
<dbReference type="GO" id="GO:0016491">
    <property type="term" value="F:oxidoreductase activity"/>
    <property type="evidence" value="ECO:0007669"/>
    <property type="project" value="UniProtKB-ARBA"/>
</dbReference>
<comment type="caution">
    <text evidence="7">The sequence shown here is derived from an EMBL/GenBank/DDBJ whole genome shotgun (WGS) entry which is preliminary data.</text>
</comment>
<reference evidence="7 8" key="1">
    <citation type="submission" date="2019-10" db="EMBL/GenBank/DDBJ databases">
        <title>New species of Slilvanegrellaceae.</title>
        <authorList>
            <person name="Pitt A."/>
            <person name="Hahn M.W."/>
        </authorList>
    </citation>
    <scope>NUCLEOTIDE SEQUENCE [LARGE SCALE GENOMIC DNA]</scope>
    <source>
        <strain evidence="7 8">SP-Ram-0.45-NSY-1</strain>
    </source>
</reference>
<evidence type="ECO:0000256" key="2">
    <source>
        <dbReference type="ARBA" id="ARBA00022723"/>
    </source>
</evidence>
<evidence type="ECO:0000259" key="6">
    <source>
        <dbReference type="Pfam" id="PF02754"/>
    </source>
</evidence>
<name>A0A6N6VVS4_9BACT</name>
<protein>
    <recommendedName>
        <fullName evidence="6">Cysteine-rich domain-containing protein</fullName>
    </recommendedName>
</protein>
<dbReference type="PANTHER" id="PTHR32479">
    <property type="entry name" value="GLYCOLATE OXIDASE IRON-SULFUR SUBUNIT"/>
    <property type="match status" value="1"/>
</dbReference>
<dbReference type="AlphaFoldDB" id="A0A6N6VVS4"/>
<evidence type="ECO:0000313" key="7">
    <source>
        <dbReference type="EMBL" id="KAB8037567.1"/>
    </source>
</evidence>
<keyword evidence="2" id="KW-0479">Metal-binding</keyword>
<keyword evidence="3" id="KW-0677">Repeat</keyword>
<keyword evidence="8" id="KW-1185">Reference proteome</keyword>
<keyword evidence="4" id="KW-0408">Iron</keyword>
<gene>
    <name evidence="7" type="ORF">GCL60_10340</name>
</gene>
<dbReference type="RefSeq" id="WP_153420649.1">
    <property type="nucleotide sequence ID" value="NZ_WFLM01000004.1"/>
</dbReference>
<dbReference type="GO" id="GO:0051539">
    <property type="term" value="F:4 iron, 4 sulfur cluster binding"/>
    <property type="evidence" value="ECO:0007669"/>
    <property type="project" value="UniProtKB-KW"/>
</dbReference>
<evidence type="ECO:0000256" key="3">
    <source>
        <dbReference type="ARBA" id="ARBA00022737"/>
    </source>
</evidence>
<dbReference type="Proteomes" id="UP000437748">
    <property type="component" value="Unassembled WGS sequence"/>
</dbReference>
<evidence type="ECO:0000256" key="4">
    <source>
        <dbReference type="ARBA" id="ARBA00023004"/>
    </source>
</evidence>
<feature type="domain" description="Cysteine-rich" evidence="6">
    <location>
        <begin position="134"/>
        <end position="196"/>
    </location>
</feature>
<dbReference type="Pfam" id="PF02754">
    <property type="entry name" value="CCG"/>
    <property type="match status" value="2"/>
</dbReference>
<keyword evidence="1" id="KW-0004">4Fe-4S</keyword>
<keyword evidence="5" id="KW-0411">Iron-sulfur</keyword>
<feature type="domain" description="Cysteine-rich" evidence="6">
    <location>
        <begin position="7"/>
        <end position="94"/>
    </location>
</feature>
<accession>A0A6N6VVS4</accession>
<sequence length="232" mass="26762">MIEKIVYLFPSCASKVMSFNDHSMTSKIIKILQKLSYKVEVINLNNDCCGLMYCSMGYDKTANKKRNHLLTYFSKVIKQNHSAVILIENSSCIFEIYSKESENPIIKRIFDPISFLYEELKDYHFKKSDKKILLHINCSITNLNKNKEMLYLAHKCTNNVIIPNDILCCGFAGSKGFSNPELNQNALKTIKEFIPEDCKEGYTCLETCALGLEKYSGIKFYSLFHLIYECMI</sequence>